<dbReference type="EMBL" id="CP126446">
    <property type="protein sequence ID" value="WIF96759.1"/>
    <property type="molecule type" value="Genomic_DNA"/>
</dbReference>
<sequence length="142" mass="15668">MVPQRVSLLTIGAHDVSALRKFYQNLGWEETNHGYSDYAVFKNAGVMLSLYSYDKLIQGTDLDPPPLGTFKGVTVAINVDAPEQVDETIARVKEAGGQVTKPPVTEDSSFRSASFQDPEHNVWEVAYNPDSTFDEKGVMLSL</sequence>
<dbReference type="RefSeq" id="WP_231417025.1">
    <property type="nucleotide sequence ID" value="NZ_CP126446.1"/>
</dbReference>
<reference evidence="2 3" key="1">
    <citation type="submission" date="2023-05" db="EMBL/GenBank/DDBJ databases">
        <title>Comparative genomics reveals the evidence of polycyclic aromatic hydrocarbons degradation in moderately halophilic genus Pontibacillus.</title>
        <authorList>
            <person name="Yang H."/>
            <person name="Qian Z."/>
        </authorList>
    </citation>
    <scope>NUCLEOTIDE SEQUENCE [LARGE SCALE GENOMIC DNA]</scope>
    <source>
        <strain evidence="3">HN14</strain>
    </source>
</reference>
<dbReference type="Proteomes" id="UP001236652">
    <property type="component" value="Chromosome"/>
</dbReference>
<evidence type="ECO:0000313" key="3">
    <source>
        <dbReference type="Proteomes" id="UP001236652"/>
    </source>
</evidence>
<evidence type="ECO:0000259" key="1">
    <source>
        <dbReference type="PROSITE" id="PS51819"/>
    </source>
</evidence>
<name>A0ABY8UWK8_9BACI</name>
<keyword evidence="3" id="KW-1185">Reference proteome</keyword>
<dbReference type="PROSITE" id="PS51819">
    <property type="entry name" value="VOC"/>
    <property type="match status" value="1"/>
</dbReference>
<evidence type="ECO:0000313" key="2">
    <source>
        <dbReference type="EMBL" id="WIF96759.1"/>
    </source>
</evidence>
<dbReference type="InterPro" id="IPR004360">
    <property type="entry name" value="Glyas_Fos-R_dOase_dom"/>
</dbReference>
<feature type="domain" description="VOC" evidence="1">
    <location>
        <begin position="5"/>
        <end position="128"/>
    </location>
</feature>
<dbReference type="SUPFAM" id="SSF54593">
    <property type="entry name" value="Glyoxalase/Bleomycin resistance protein/Dihydroxybiphenyl dioxygenase"/>
    <property type="match status" value="1"/>
</dbReference>
<dbReference type="PANTHER" id="PTHR36503:SF1">
    <property type="entry name" value="BLR2520 PROTEIN"/>
    <property type="match status" value="1"/>
</dbReference>
<protein>
    <submittedName>
        <fullName evidence="2">VOC family protein</fullName>
    </submittedName>
</protein>
<dbReference type="PANTHER" id="PTHR36503">
    <property type="entry name" value="BLR2520 PROTEIN"/>
    <property type="match status" value="1"/>
</dbReference>
<dbReference type="Gene3D" id="3.10.180.10">
    <property type="entry name" value="2,3-Dihydroxybiphenyl 1,2-Dioxygenase, domain 1"/>
    <property type="match status" value="1"/>
</dbReference>
<gene>
    <name evidence="2" type="ORF">QNI29_13480</name>
</gene>
<accession>A0ABY8UWK8</accession>
<organism evidence="2 3">
    <name type="scientific">Pontibacillus chungwhensis</name>
    <dbReference type="NCBI Taxonomy" id="265426"/>
    <lineage>
        <taxon>Bacteria</taxon>
        <taxon>Bacillati</taxon>
        <taxon>Bacillota</taxon>
        <taxon>Bacilli</taxon>
        <taxon>Bacillales</taxon>
        <taxon>Bacillaceae</taxon>
        <taxon>Pontibacillus</taxon>
    </lineage>
</organism>
<dbReference type="InterPro" id="IPR029068">
    <property type="entry name" value="Glyas_Bleomycin-R_OHBP_Dase"/>
</dbReference>
<dbReference type="Pfam" id="PF00903">
    <property type="entry name" value="Glyoxalase"/>
    <property type="match status" value="1"/>
</dbReference>
<proteinExistence type="predicted"/>
<dbReference type="InterPro" id="IPR037523">
    <property type="entry name" value="VOC_core"/>
</dbReference>